<proteinExistence type="predicted"/>
<dbReference type="Proteomes" id="UP000272474">
    <property type="component" value="Unassembled WGS sequence"/>
</dbReference>
<gene>
    <name evidence="1" type="ORF">D7294_07805</name>
</gene>
<dbReference type="OrthoDB" id="2874394at2"/>
<dbReference type="EMBL" id="RBAL01000003">
    <property type="protein sequence ID" value="RKN44994.1"/>
    <property type="molecule type" value="Genomic_DNA"/>
</dbReference>
<evidence type="ECO:0000313" key="1">
    <source>
        <dbReference type="EMBL" id="RKN44994.1"/>
    </source>
</evidence>
<keyword evidence="2" id="KW-1185">Reference proteome</keyword>
<protein>
    <submittedName>
        <fullName evidence="1">Uncharacterized protein</fullName>
    </submittedName>
</protein>
<evidence type="ECO:0000313" key="2">
    <source>
        <dbReference type="Proteomes" id="UP000272474"/>
    </source>
</evidence>
<reference evidence="1 2" key="1">
    <citation type="journal article" date="2014" name="Int. J. Syst. Evol. Microbiol.">
        <title>Streptomyces hoynatensis sp. nov., isolated from deep marine sediment.</title>
        <authorList>
            <person name="Veyisoglu A."/>
            <person name="Sahin N."/>
        </authorList>
    </citation>
    <scope>NUCLEOTIDE SEQUENCE [LARGE SCALE GENOMIC DNA]</scope>
    <source>
        <strain evidence="1 2">KCTC 29097</strain>
    </source>
</reference>
<organism evidence="1 2">
    <name type="scientific">Streptomyces hoynatensis</name>
    <dbReference type="NCBI Taxonomy" id="1141874"/>
    <lineage>
        <taxon>Bacteria</taxon>
        <taxon>Bacillati</taxon>
        <taxon>Actinomycetota</taxon>
        <taxon>Actinomycetes</taxon>
        <taxon>Kitasatosporales</taxon>
        <taxon>Streptomycetaceae</taxon>
        <taxon>Streptomyces</taxon>
    </lineage>
</organism>
<name>A0A3A9ZB05_9ACTN</name>
<comment type="caution">
    <text evidence="1">The sequence shown here is derived from an EMBL/GenBank/DDBJ whole genome shotgun (WGS) entry which is preliminary data.</text>
</comment>
<dbReference type="AlphaFoldDB" id="A0A3A9ZB05"/>
<accession>A0A3A9ZB05</accession>
<sequence length="101" mass="11351">MREVFPEPAAELIFLLEAEGEPELAASVHDLRLVGECGCRDDFCQSIRTSDQPRGQPYGSGHRNVSLSPAEGMLILDVVDERIVYVEILFRPPMRRRVAPE</sequence>